<keyword evidence="4 7" id="KW-0812">Transmembrane</keyword>
<keyword evidence="5 7" id="KW-1133">Transmembrane helix</keyword>
<reference evidence="9" key="1">
    <citation type="submission" date="2016-07" db="EMBL/GenBank/DDBJ databases">
        <authorList>
            <person name="Florea S."/>
            <person name="Webb J.S."/>
            <person name="Jaromczyk J."/>
            <person name="Schardl C.L."/>
        </authorList>
    </citation>
    <scope>NUCLEOTIDE SEQUENCE [LARGE SCALE GENOMIC DNA]</scope>
    <source>
        <strain evidence="9">KCTC 42131</strain>
    </source>
</reference>
<evidence type="ECO:0000256" key="3">
    <source>
        <dbReference type="ARBA" id="ARBA00022475"/>
    </source>
</evidence>
<dbReference type="GO" id="GO:0005886">
    <property type="term" value="C:plasma membrane"/>
    <property type="evidence" value="ECO:0007669"/>
    <property type="project" value="UniProtKB-SubCell"/>
</dbReference>
<gene>
    <name evidence="8" type="ORF">PHACT_07665</name>
</gene>
<comment type="caution">
    <text evidence="8">The sequence shown here is derived from an EMBL/GenBank/DDBJ whole genome shotgun (WGS) entry which is preliminary data.</text>
</comment>
<evidence type="ECO:0000256" key="6">
    <source>
        <dbReference type="ARBA" id="ARBA00023136"/>
    </source>
</evidence>
<feature type="transmembrane region" description="Helical" evidence="7">
    <location>
        <begin position="35"/>
        <end position="56"/>
    </location>
</feature>
<evidence type="ECO:0000256" key="4">
    <source>
        <dbReference type="ARBA" id="ARBA00022692"/>
    </source>
</evidence>
<evidence type="ECO:0000256" key="2">
    <source>
        <dbReference type="ARBA" id="ARBA00006228"/>
    </source>
</evidence>
<dbReference type="Pfam" id="PF01899">
    <property type="entry name" value="MNHE"/>
    <property type="match status" value="1"/>
</dbReference>
<evidence type="ECO:0000313" key="9">
    <source>
        <dbReference type="Proteomes" id="UP000175669"/>
    </source>
</evidence>
<feature type="transmembrane region" description="Helical" evidence="7">
    <location>
        <begin position="63"/>
        <end position="80"/>
    </location>
</feature>
<organism evidence="8 9">
    <name type="scientific">Pseudohongiella acticola</name>
    <dbReference type="NCBI Taxonomy" id="1524254"/>
    <lineage>
        <taxon>Bacteria</taxon>
        <taxon>Pseudomonadati</taxon>
        <taxon>Pseudomonadota</taxon>
        <taxon>Gammaproteobacteria</taxon>
        <taxon>Pseudomonadales</taxon>
        <taxon>Pseudohongiellaceae</taxon>
        <taxon>Pseudohongiella</taxon>
    </lineage>
</organism>
<evidence type="ECO:0000313" key="8">
    <source>
        <dbReference type="EMBL" id="OFE14008.1"/>
    </source>
</evidence>
<comment type="similarity">
    <text evidence="2">Belongs to the CPA3 antiporters (TC 2.A.63) subunit E family.</text>
</comment>
<dbReference type="GO" id="GO:0008324">
    <property type="term" value="F:monoatomic cation transmembrane transporter activity"/>
    <property type="evidence" value="ECO:0007669"/>
    <property type="project" value="InterPro"/>
</dbReference>
<evidence type="ECO:0000256" key="1">
    <source>
        <dbReference type="ARBA" id="ARBA00004651"/>
    </source>
</evidence>
<sequence length="166" mass="18036">MVARPASRIQHLSTATVLTVIYAGLWLLLSNNQGWGFGVVFIALAVLCALSAGLSLPRVAWRFLPGFLAFFGGRMVLGGIDVARRTLGRRTDVKPGWVQHKLSTSSDSARLLLSAICGLLPGTLAARIDGDIMQVHTLDTRRDWQSDLTSLESYLARLFPVSKEAS</sequence>
<dbReference type="AlphaFoldDB" id="A0A1E8CNI1"/>
<dbReference type="Proteomes" id="UP000175669">
    <property type="component" value="Unassembled WGS sequence"/>
</dbReference>
<dbReference type="EMBL" id="MASR01000001">
    <property type="protein sequence ID" value="OFE14008.1"/>
    <property type="molecule type" value="Genomic_DNA"/>
</dbReference>
<evidence type="ECO:0000256" key="7">
    <source>
        <dbReference type="SAM" id="Phobius"/>
    </source>
</evidence>
<comment type="subcellular location">
    <subcellularLocation>
        <location evidence="1">Cell membrane</location>
        <topology evidence="1">Multi-pass membrane protein</topology>
    </subcellularLocation>
</comment>
<accession>A0A1E8CNI1</accession>
<name>A0A1E8CNI1_9GAMM</name>
<keyword evidence="6 7" id="KW-0472">Membrane</keyword>
<dbReference type="PANTHER" id="PTHR34584">
    <property type="entry name" value="NA(+)/H(+) ANTIPORTER SUBUNIT E1"/>
    <property type="match status" value="1"/>
</dbReference>
<keyword evidence="9" id="KW-1185">Reference proteome</keyword>
<dbReference type="STRING" id="1524254.PHACT_07665"/>
<keyword evidence="3" id="KW-1003">Cell membrane</keyword>
<proteinExistence type="inferred from homology"/>
<feature type="transmembrane region" description="Helical" evidence="7">
    <location>
        <begin position="12"/>
        <end position="29"/>
    </location>
</feature>
<evidence type="ECO:0008006" key="10">
    <source>
        <dbReference type="Google" id="ProtNLM"/>
    </source>
</evidence>
<dbReference type="PANTHER" id="PTHR34584:SF1">
    <property type="entry name" value="NA(+)_H(+) ANTIPORTER SUBUNIT E1"/>
    <property type="match status" value="1"/>
</dbReference>
<evidence type="ECO:0000256" key="5">
    <source>
        <dbReference type="ARBA" id="ARBA00022989"/>
    </source>
</evidence>
<protein>
    <recommendedName>
        <fullName evidence="10">Sodium:proton antiporter</fullName>
    </recommendedName>
</protein>
<dbReference type="InterPro" id="IPR002758">
    <property type="entry name" value="Cation_antiport_E"/>
</dbReference>